<organism evidence="2 3">
    <name type="scientific">Blautia celeris</name>
    <dbReference type="NCBI Taxonomy" id="2763026"/>
    <lineage>
        <taxon>Bacteria</taxon>
        <taxon>Bacillati</taxon>
        <taxon>Bacillota</taxon>
        <taxon>Clostridia</taxon>
        <taxon>Lachnospirales</taxon>
        <taxon>Lachnospiraceae</taxon>
        <taxon>Blautia</taxon>
    </lineage>
</organism>
<sequence length="166" mass="18104">MEKKEKYILALGVALLPPVWAVLGGIIGIECSWIALVCAGIYVAAGNQACRANGIMLGFTGGVIWGNLADWQIKLLGKYFNENAALFLVLFIMGGSAVLFANVIFREKPYLPAWLCGFALTLGSLGRMSEGWLIESIKILISMAAGVYYVGIGVSVFERRLRRIKR</sequence>
<reference evidence="2 3" key="1">
    <citation type="submission" date="2020-08" db="EMBL/GenBank/DDBJ databases">
        <title>Genome public.</title>
        <authorList>
            <person name="Liu C."/>
            <person name="Sun Q."/>
        </authorList>
    </citation>
    <scope>NUCLEOTIDE SEQUENCE [LARGE SCALE GENOMIC DNA]</scope>
    <source>
        <strain evidence="2 3">NSJ-34</strain>
    </source>
</reference>
<dbReference type="InterPro" id="IPR009476">
    <property type="entry name" value="DUF1097"/>
</dbReference>
<comment type="caution">
    <text evidence="2">The sequence shown here is derived from an EMBL/GenBank/DDBJ whole genome shotgun (WGS) entry which is preliminary data.</text>
</comment>
<feature type="transmembrane region" description="Helical" evidence="1">
    <location>
        <begin position="110"/>
        <end position="127"/>
    </location>
</feature>
<dbReference type="RefSeq" id="WP_033142395.1">
    <property type="nucleotide sequence ID" value="NZ_JACOOU010000002.1"/>
</dbReference>
<feature type="transmembrane region" description="Helical" evidence="1">
    <location>
        <begin position="139"/>
        <end position="157"/>
    </location>
</feature>
<dbReference type="Proteomes" id="UP000654573">
    <property type="component" value="Unassembled WGS sequence"/>
</dbReference>
<keyword evidence="1" id="KW-0812">Transmembrane</keyword>
<keyword evidence="1" id="KW-1133">Transmembrane helix</keyword>
<feature type="transmembrane region" description="Helical" evidence="1">
    <location>
        <begin position="85"/>
        <end position="105"/>
    </location>
</feature>
<keyword evidence="3" id="KW-1185">Reference proteome</keyword>
<evidence type="ECO:0000313" key="3">
    <source>
        <dbReference type="Proteomes" id="UP000654573"/>
    </source>
</evidence>
<evidence type="ECO:0000256" key="1">
    <source>
        <dbReference type="SAM" id="Phobius"/>
    </source>
</evidence>
<evidence type="ECO:0000313" key="2">
    <source>
        <dbReference type="EMBL" id="MBC5671823.1"/>
    </source>
</evidence>
<proteinExistence type="predicted"/>
<dbReference type="Pfam" id="PF06496">
    <property type="entry name" value="DUF1097"/>
    <property type="match status" value="1"/>
</dbReference>
<dbReference type="EMBL" id="JACOOU010000002">
    <property type="protein sequence ID" value="MBC5671823.1"/>
    <property type="molecule type" value="Genomic_DNA"/>
</dbReference>
<name>A0ABR7FAI8_9FIRM</name>
<accession>A0ABR7FAI8</accession>
<gene>
    <name evidence="2" type="ORF">H8S76_06145</name>
</gene>
<keyword evidence="1" id="KW-0472">Membrane</keyword>
<protein>
    <submittedName>
        <fullName evidence="2">DUF1097 domain-containing protein</fullName>
    </submittedName>
</protein>
<feature type="transmembrane region" description="Helical" evidence="1">
    <location>
        <begin position="55"/>
        <end position="73"/>
    </location>
</feature>